<name>A0A848KZ40_9ACTN</name>
<dbReference type="Gene3D" id="3.40.50.1820">
    <property type="entry name" value="alpha/beta hydrolase"/>
    <property type="match status" value="1"/>
</dbReference>
<evidence type="ECO:0000313" key="4">
    <source>
        <dbReference type="Proteomes" id="UP000550729"/>
    </source>
</evidence>
<keyword evidence="3" id="KW-0378">Hydrolase</keyword>
<dbReference type="InterPro" id="IPR050261">
    <property type="entry name" value="FrsA_esterase"/>
</dbReference>
<comment type="similarity">
    <text evidence="1">Belongs to the AB hydrolase superfamily.</text>
</comment>
<dbReference type="SUPFAM" id="SSF53474">
    <property type="entry name" value="alpha/beta-Hydrolases"/>
    <property type="match status" value="1"/>
</dbReference>
<dbReference type="InterPro" id="IPR022742">
    <property type="entry name" value="Hydrolase_4"/>
</dbReference>
<dbReference type="AlphaFoldDB" id="A0A848KZ40"/>
<accession>A0A848KZ40</accession>
<organism evidence="3 4">
    <name type="scientific">Gordonia asplenii</name>
    <dbReference type="NCBI Taxonomy" id="2725283"/>
    <lineage>
        <taxon>Bacteria</taxon>
        <taxon>Bacillati</taxon>
        <taxon>Actinomycetota</taxon>
        <taxon>Actinomycetes</taxon>
        <taxon>Mycobacteriales</taxon>
        <taxon>Gordoniaceae</taxon>
        <taxon>Gordonia</taxon>
    </lineage>
</organism>
<evidence type="ECO:0000313" key="3">
    <source>
        <dbReference type="EMBL" id="NMO00708.1"/>
    </source>
</evidence>
<sequence length="363" mass="38876">MTRDGTARATREEIAHANQAHWRAMSTTRLLDCGMAYADVGELQRQTDGGTAWDRACEAIGVARRNAGDAAAAAGNSITAAHQFGWAAAGFLFAQMANNFDTDRKRELYDRFTEAVQRLATVSSNPLTRVEVPVGDGRLVGWHMRPAGREPIGTVILFGGQSGWGATYLRNAEALAQRGIATLLAEGPGQGESRMRYGIHLDVDVADAFGRFVTAALDDVDAPVGIWGNSVGGLFAALTAAADARLAACCVNGGFAAPRLLSFRTFAEQAAAMLGTTDEAAIEANFKRLRFDPSTHSIDVPLLVIHGGADPLVALADQQPFLEAAADATLQQWDDGDHTVYNHGDERNDLVADWFAEVFTRTR</sequence>
<dbReference type="PANTHER" id="PTHR22946:SF12">
    <property type="entry name" value="CONIDIAL PIGMENT BIOSYNTHESIS PROTEIN AYG1 (AFU_ORTHOLOGUE AFUA_2G17550)"/>
    <property type="match status" value="1"/>
</dbReference>
<dbReference type="GO" id="GO:0004177">
    <property type="term" value="F:aminopeptidase activity"/>
    <property type="evidence" value="ECO:0007669"/>
    <property type="project" value="UniProtKB-KW"/>
</dbReference>
<comment type="caution">
    <text evidence="3">The sequence shown here is derived from an EMBL/GenBank/DDBJ whole genome shotgun (WGS) entry which is preliminary data.</text>
</comment>
<dbReference type="EMBL" id="JABBNB010000004">
    <property type="protein sequence ID" value="NMO00708.1"/>
    <property type="molecule type" value="Genomic_DNA"/>
</dbReference>
<evidence type="ECO:0000256" key="1">
    <source>
        <dbReference type="ARBA" id="ARBA00008645"/>
    </source>
</evidence>
<dbReference type="InterPro" id="IPR029058">
    <property type="entry name" value="AB_hydrolase_fold"/>
</dbReference>
<gene>
    <name evidence="3" type="ORF">HH308_05700</name>
</gene>
<reference evidence="3 4" key="1">
    <citation type="submission" date="2020-04" db="EMBL/GenBank/DDBJ databases">
        <title>Gordonia sp. nov. TBRC 11910.</title>
        <authorList>
            <person name="Suriyachadkun C."/>
        </authorList>
    </citation>
    <scope>NUCLEOTIDE SEQUENCE [LARGE SCALE GENOMIC DNA]</scope>
    <source>
        <strain evidence="3 4">TBRC 11910</strain>
    </source>
</reference>
<keyword evidence="3" id="KW-0031">Aminopeptidase</keyword>
<keyword evidence="4" id="KW-1185">Reference proteome</keyword>
<proteinExistence type="inferred from homology"/>
<dbReference type="PANTHER" id="PTHR22946">
    <property type="entry name" value="DIENELACTONE HYDROLASE DOMAIN-CONTAINING PROTEIN-RELATED"/>
    <property type="match status" value="1"/>
</dbReference>
<keyword evidence="3" id="KW-0645">Protease</keyword>
<dbReference type="Proteomes" id="UP000550729">
    <property type="component" value="Unassembled WGS sequence"/>
</dbReference>
<protein>
    <submittedName>
        <fullName evidence="3">Dipeptidyl aminopeptidase</fullName>
    </submittedName>
</protein>
<evidence type="ECO:0000259" key="2">
    <source>
        <dbReference type="Pfam" id="PF12146"/>
    </source>
</evidence>
<dbReference type="Pfam" id="PF12146">
    <property type="entry name" value="Hydrolase_4"/>
    <property type="match status" value="1"/>
</dbReference>
<feature type="domain" description="Serine aminopeptidase S33" evidence="2">
    <location>
        <begin position="150"/>
        <end position="275"/>
    </location>
</feature>